<organism evidence="10 11">
    <name type="scientific">Cellvibrio zantedeschiae</name>
    <dbReference type="NCBI Taxonomy" id="1237077"/>
    <lineage>
        <taxon>Bacteria</taxon>
        <taxon>Pseudomonadati</taxon>
        <taxon>Pseudomonadota</taxon>
        <taxon>Gammaproteobacteria</taxon>
        <taxon>Cellvibrionales</taxon>
        <taxon>Cellvibrionaceae</taxon>
        <taxon>Cellvibrio</taxon>
    </lineage>
</organism>
<dbReference type="InterPro" id="IPR005084">
    <property type="entry name" value="CBM6"/>
</dbReference>
<keyword evidence="3 8" id="KW-0732">Signal</keyword>
<dbReference type="CDD" id="cd04084">
    <property type="entry name" value="CBM6_xylanase-like"/>
    <property type="match status" value="1"/>
</dbReference>
<dbReference type="InterPro" id="IPR006710">
    <property type="entry name" value="Glyco_hydro_43"/>
</dbReference>
<sequence>MKKSLGYLLILGVAGLMKTSTAFATNPLIMDQFTADPTARIFNGKIYVYPSHDIKAPPEYKGKPDWFVMEDYHVFSSSNLTDWKDHGKILSQTTVDWTDPTAYAMWAPDCVFKDGKYYFYFPAIAKPEGKAESATEPKRPEFRIGVAVSDTPYGPFKPLPNYIQGVKGIDPNVLIDKDGTAYLYYSQGKIFVAKLKPNMTEIDGEPITIDNLPTKGLLEGPFAFERKGTYYLTYPHVENKIERLEYATSSSPMGPFKQTGVILDESESGCWTVHHSILDWKGESYLFYHDRDLSPNFDKNRSIRADKLFFNADGTIQKVKPTLRGVGLVNAKSEIQIDRYSEKSAEGVAISFLDQNNPHAGWKTTFGAAKSWVRFNEVDFGRGSQKSIKVRAKTNASSTLEIHLDKQDGPLLGSVKIDDAADWKISSATAKKIPKGVHDIVVTQAGGEAVDVDWVSFK</sequence>
<evidence type="ECO:0000256" key="7">
    <source>
        <dbReference type="RuleBase" id="RU361187"/>
    </source>
</evidence>
<evidence type="ECO:0000256" key="2">
    <source>
        <dbReference type="ARBA" id="ARBA00022651"/>
    </source>
</evidence>
<protein>
    <recommendedName>
        <fullName evidence="9">CBM6 domain-containing protein</fullName>
    </recommendedName>
</protein>
<accession>A0ABQ3BAR7</accession>
<comment type="caution">
    <text evidence="10">The sequence shown here is derived from an EMBL/GenBank/DDBJ whole genome shotgun (WGS) entry which is preliminary data.</text>
</comment>
<dbReference type="Pfam" id="PF03422">
    <property type="entry name" value="CBM_6"/>
    <property type="match status" value="1"/>
</dbReference>
<feature type="domain" description="CBM6" evidence="9">
    <location>
        <begin position="333"/>
        <end position="458"/>
    </location>
</feature>
<evidence type="ECO:0000256" key="1">
    <source>
        <dbReference type="ARBA" id="ARBA00009865"/>
    </source>
</evidence>
<comment type="similarity">
    <text evidence="1 7">Belongs to the glycosyl hydrolase 43 family.</text>
</comment>
<dbReference type="RefSeq" id="WP_189420129.1">
    <property type="nucleotide sequence ID" value="NZ_BMYZ01000003.1"/>
</dbReference>
<evidence type="ECO:0000256" key="4">
    <source>
        <dbReference type="ARBA" id="ARBA00022801"/>
    </source>
</evidence>
<name>A0ABQ3BAR7_9GAMM</name>
<dbReference type="Proteomes" id="UP000619761">
    <property type="component" value="Unassembled WGS sequence"/>
</dbReference>
<dbReference type="PANTHER" id="PTHR43772:SF2">
    <property type="entry name" value="PUTATIVE (AFU_ORTHOLOGUE AFUA_2G04480)-RELATED"/>
    <property type="match status" value="1"/>
</dbReference>
<dbReference type="SUPFAM" id="SSF75005">
    <property type="entry name" value="Arabinanase/levansucrase/invertase"/>
    <property type="match status" value="1"/>
</dbReference>
<evidence type="ECO:0000256" key="3">
    <source>
        <dbReference type="ARBA" id="ARBA00022729"/>
    </source>
</evidence>
<gene>
    <name evidence="10" type="ORF">GCM10011613_30360</name>
</gene>
<evidence type="ECO:0000259" key="9">
    <source>
        <dbReference type="PROSITE" id="PS51175"/>
    </source>
</evidence>
<keyword evidence="4 7" id="KW-0378">Hydrolase</keyword>
<dbReference type="SMART" id="SM00606">
    <property type="entry name" value="CBD_IV"/>
    <property type="match status" value="1"/>
</dbReference>
<dbReference type="PANTHER" id="PTHR43772">
    <property type="entry name" value="ENDO-1,4-BETA-XYLANASE"/>
    <property type="match status" value="1"/>
</dbReference>
<evidence type="ECO:0000313" key="10">
    <source>
        <dbReference type="EMBL" id="GGY83397.1"/>
    </source>
</evidence>
<dbReference type="Gene3D" id="2.115.10.20">
    <property type="entry name" value="Glycosyl hydrolase domain, family 43"/>
    <property type="match status" value="1"/>
</dbReference>
<dbReference type="InterPro" id="IPR023296">
    <property type="entry name" value="Glyco_hydro_beta-prop_sf"/>
</dbReference>
<dbReference type="EMBL" id="BMYZ01000003">
    <property type="protein sequence ID" value="GGY83397.1"/>
    <property type="molecule type" value="Genomic_DNA"/>
</dbReference>
<dbReference type="InterPro" id="IPR008979">
    <property type="entry name" value="Galactose-bd-like_sf"/>
</dbReference>
<evidence type="ECO:0000256" key="5">
    <source>
        <dbReference type="ARBA" id="ARBA00023277"/>
    </source>
</evidence>
<keyword evidence="6 7" id="KW-0326">Glycosidase</keyword>
<keyword evidence="2" id="KW-0858">Xylan degradation</keyword>
<dbReference type="Pfam" id="PF04616">
    <property type="entry name" value="Glyco_hydro_43"/>
    <property type="match status" value="1"/>
</dbReference>
<dbReference type="InterPro" id="IPR052176">
    <property type="entry name" value="Glycosyl_Hydrlase_43_Enz"/>
</dbReference>
<keyword evidence="2" id="KW-0624">Polysaccharide degradation</keyword>
<dbReference type="PROSITE" id="PS51175">
    <property type="entry name" value="CBM6"/>
    <property type="match status" value="1"/>
</dbReference>
<dbReference type="SUPFAM" id="SSF49785">
    <property type="entry name" value="Galactose-binding domain-like"/>
    <property type="match status" value="1"/>
</dbReference>
<keyword evidence="5" id="KW-0119">Carbohydrate metabolism</keyword>
<evidence type="ECO:0000256" key="6">
    <source>
        <dbReference type="ARBA" id="ARBA00023295"/>
    </source>
</evidence>
<keyword evidence="11" id="KW-1185">Reference proteome</keyword>
<evidence type="ECO:0000313" key="11">
    <source>
        <dbReference type="Proteomes" id="UP000619761"/>
    </source>
</evidence>
<evidence type="ECO:0000256" key="8">
    <source>
        <dbReference type="SAM" id="SignalP"/>
    </source>
</evidence>
<dbReference type="InterPro" id="IPR006584">
    <property type="entry name" value="Cellulose-bd_IV"/>
</dbReference>
<proteinExistence type="inferred from homology"/>
<feature type="signal peptide" evidence="8">
    <location>
        <begin position="1"/>
        <end position="24"/>
    </location>
</feature>
<dbReference type="CDD" id="cd08990">
    <property type="entry name" value="GH43_AXH_like"/>
    <property type="match status" value="1"/>
</dbReference>
<feature type="chain" id="PRO_5047204674" description="CBM6 domain-containing protein" evidence="8">
    <location>
        <begin position="25"/>
        <end position="458"/>
    </location>
</feature>
<dbReference type="Gene3D" id="2.60.120.260">
    <property type="entry name" value="Galactose-binding domain-like"/>
    <property type="match status" value="1"/>
</dbReference>
<reference evidence="11" key="1">
    <citation type="journal article" date="2019" name="Int. J. Syst. Evol. Microbiol.">
        <title>The Global Catalogue of Microorganisms (GCM) 10K type strain sequencing project: providing services to taxonomists for standard genome sequencing and annotation.</title>
        <authorList>
            <consortium name="The Broad Institute Genomics Platform"/>
            <consortium name="The Broad Institute Genome Sequencing Center for Infectious Disease"/>
            <person name="Wu L."/>
            <person name="Ma J."/>
        </authorList>
    </citation>
    <scope>NUCLEOTIDE SEQUENCE [LARGE SCALE GENOMIC DNA]</scope>
    <source>
        <strain evidence="11">KCTC 32239</strain>
    </source>
</reference>